<gene>
    <name evidence="1" type="ORF">SOCEGT47_016850</name>
</gene>
<evidence type="ECO:0000313" key="1">
    <source>
        <dbReference type="EMBL" id="AUX21206.1"/>
    </source>
</evidence>
<sequence length="205" mass="22430">MRVYAESNFVLEIVLEQEQHLACEELINLALGGSIELAVPAFATLEPHGTIVRREVEGDRLRKELALRMREVQRTASMAADASRLRDASELLIRAEHNASKRFLEVRARLLDAARIIALDGAALRAAAALVDEFGLKLPDAVMLASVLADATARPSPSLFLNRNTKDFYDPGIVARLGETRCEFVGSFDGGLARVRKMLETTSAG</sequence>
<proteinExistence type="predicted"/>
<dbReference type="RefSeq" id="WP_129346558.1">
    <property type="nucleotide sequence ID" value="NZ_CP012670.1"/>
</dbReference>
<dbReference type="Proteomes" id="UP000295781">
    <property type="component" value="Chromosome"/>
</dbReference>
<evidence type="ECO:0000313" key="2">
    <source>
        <dbReference type="Proteomes" id="UP000295781"/>
    </source>
</evidence>
<protein>
    <recommendedName>
        <fullName evidence="3">PIN domain-containing protein</fullName>
    </recommendedName>
</protein>
<dbReference type="AlphaFoldDB" id="A0A4P2PXD9"/>
<reference evidence="1 2" key="1">
    <citation type="submission" date="2015-09" db="EMBL/GenBank/DDBJ databases">
        <title>Sorangium comparison.</title>
        <authorList>
            <person name="Zaburannyi N."/>
            <person name="Bunk B."/>
            <person name="Overmann J."/>
            <person name="Mueller R."/>
        </authorList>
    </citation>
    <scope>NUCLEOTIDE SEQUENCE [LARGE SCALE GENOMIC DNA]</scope>
    <source>
        <strain evidence="1 2">So ceGT47</strain>
    </source>
</reference>
<accession>A0A4P2PXD9</accession>
<name>A0A4P2PXD9_SORCE</name>
<organism evidence="1 2">
    <name type="scientific">Sorangium cellulosum</name>
    <name type="common">Polyangium cellulosum</name>
    <dbReference type="NCBI Taxonomy" id="56"/>
    <lineage>
        <taxon>Bacteria</taxon>
        <taxon>Pseudomonadati</taxon>
        <taxon>Myxococcota</taxon>
        <taxon>Polyangia</taxon>
        <taxon>Polyangiales</taxon>
        <taxon>Polyangiaceae</taxon>
        <taxon>Sorangium</taxon>
    </lineage>
</organism>
<evidence type="ECO:0008006" key="3">
    <source>
        <dbReference type="Google" id="ProtNLM"/>
    </source>
</evidence>
<dbReference type="EMBL" id="CP012670">
    <property type="protein sequence ID" value="AUX21206.1"/>
    <property type="molecule type" value="Genomic_DNA"/>
</dbReference>
<dbReference type="OrthoDB" id="5516291at2"/>